<sequence length="86" mass="9929">MKMTKVQKEIPKILKRLENNMKKADEDAAKRAASCNNIRSPEETEDLISRTRRASLFVLSRLPTLDERDKIKLKKLEAEEAASRCQ</sequence>
<name>A0ABP1QEF6_9HEXA</name>
<accession>A0ABP1QEF6</accession>
<dbReference type="Proteomes" id="UP001642540">
    <property type="component" value="Unassembled WGS sequence"/>
</dbReference>
<organism evidence="1 2">
    <name type="scientific">Orchesella dallaii</name>
    <dbReference type="NCBI Taxonomy" id="48710"/>
    <lineage>
        <taxon>Eukaryota</taxon>
        <taxon>Metazoa</taxon>
        <taxon>Ecdysozoa</taxon>
        <taxon>Arthropoda</taxon>
        <taxon>Hexapoda</taxon>
        <taxon>Collembola</taxon>
        <taxon>Entomobryomorpha</taxon>
        <taxon>Entomobryoidea</taxon>
        <taxon>Orchesellidae</taxon>
        <taxon>Orchesellinae</taxon>
        <taxon>Orchesella</taxon>
    </lineage>
</organism>
<dbReference type="EMBL" id="CAXLJM020000032">
    <property type="protein sequence ID" value="CAL8100419.1"/>
    <property type="molecule type" value="Genomic_DNA"/>
</dbReference>
<protein>
    <submittedName>
        <fullName evidence="1">Uncharacterized protein</fullName>
    </submittedName>
</protein>
<gene>
    <name evidence="1" type="ORF">ODALV1_LOCUS10536</name>
</gene>
<reference evidence="1 2" key="1">
    <citation type="submission" date="2024-08" db="EMBL/GenBank/DDBJ databases">
        <authorList>
            <person name="Cucini C."/>
            <person name="Frati F."/>
        </authorList>
    </citation>
    <scope>NUCLEOTIDE SEQUENCE [LARGE SCALE GENOMIC DNA]</scope>
</reference>
<proteinExistence type="predicted"/>
<evidence type="ECO:0000313" key="1">
    <source>
        <dbReference type="EMBL" id="CAL8100419.1"/>
    </source>
</evidence>
<comment type="caution">
    <text evidence="1">The sequence shown here is derived from an EMBL/GenBank/DDBJ whole genome shotgun (WGS) entry which is preliminary data.</text>
</comment>
<keyword evidence="2" id="KW-1185">Reference proteome</keyword>
<evidence type="ECO:0000313" key="2">
    <source>
        <dbReference type="Proteomes" id="UP001642540"/>
    </source>
</evidence>